<keyword evidence="1" id="KW-0812">Transmembrane</keyword>
<protein>
    <submittedName>
        <fullName evidence="3">Methicillin resistance protein FmtA</fullName>
    </submittedName>
</protein>
<evidence type="ECO:0000256" key="1">
    <source>
        <dbReference type="SAM" id="Phobius"/>
    </source>
</evidence>
<dbReference type="Proteomes" id="UP001519296">
    <property type="component" value="Unassembled WGS sequence"/>
</dbReference>
<dbReference type="PANTHER" id="PTHR46825:SF9">
    <property type="entry name" value="BETA-LACTAMASE-RELATED DOMAIN-CONTAINING PROTEIN"/>
    <property type="match status" value="1"/>
</dbReference>
<feature type="transmembrane region" description="Helical" evidence="1">
    <location>
        <begin position="532"/>
        <end position="552"/>
    </location>
</feature>
<dbReference type="Gene3D" id="3.40.710.10">
    <property type="entry name" value="DD-peptidase/beta-lactamase superfamily"/>
    <property type="match status" value="1"/>
</dbReference>
<dbReference type="InterPro" id="IPR001466">
    <property type="entry name" value="Beta-lactam-related"/>
</dbReference>
<feature type="transmembrane region" description="Helical" evidence="1">
    <location>
        <begin position="564"/>
        <end position="585"/>
    </location>
</feature>
<dbReference type="SUPFAM" id="SSF56601">
    <property type="entry name" value="beta-lactamase/transpeptidase-like"/>
    <property type="match status" value="1"/>
</dbReference>
<dbReference type="InterPro" id="IPR012338">
    <property type="entry name" value="Beta-lactam/transpept-like"/>
</dbReference>
<sequence length="591" mass="67709">MKKRIFIFLLGFGLCLASCFFLVRLGQADEEKLPSGTPYSQIGQKIEAYYKKNQETSAGLATAIINDQGQTIYQGNFGYIDKENKLAVDEQSVFEWGSVTKITVWVSVMQLWEEGKINLQADIREYLPKDFFKGRLKYDKPITMLDLMNHQAGFDEVGLHYGGDKNLGKNLRNQPLAQIWEPGTVTAYSNFGTALAGHIVERVSGQSYADYVHQHIFRPLNMQKTAILPDYSDNSWVQEKRREEKVYDNQGRLIGPGKFSYYDYPAGQAISSLADLKAFASALLQRKTLFERPETWIEFYSASSHLTGTDISRSHHGLWNGGPANNSQQIYHDGVTIGFSSNLMLDLEAGIAVVLSVNQRFESKYIDGLPQLVFAKREKVSLEKEQQGFTEGFYRAARSYHTGPLKIANNFSDMYTFYLNRDNVGDYWIADRINGQERVSDIGGDYFKLSNWDLIRDYGLILLWFLATIYALVRLIFSLFSYFSKKKKLEQTPSWSVWKNLIYLAILAASLNFLYMAYVMLTTLGVPESWQFMIYAGLGLVFLLSLVFPLFARSKWSLNGRQKLETYIGLALALIMIVNILYWSLYQWWRI</sequence>
<gene>
    <name evidence="3" type="ORF">C4K46_03480</name>
</gene>
<accession>A0ABS5B2D0</accession>
<dbReference type="InterPro" id="IPR050491">
    <property type="entry name" value="AmpC-like"/>
</dbReference>
<keyword evidence="1" id="KW-0472">Membrane</keyword>
<comment type="caution">
    <text evidence="3">The sequence shown here is derived from an EMBL/GenBank/DDBJ whole genome shotgun (WGS) entry which is preliminary data.</text>
</comment>
<keyword evidence="1" id="KW-1133">Transmembrane helix</keyword>
<dbReference type="Pfam" id="PF00144">
    <property type="entry name" value="Beta-lactamase"/>
    <property type="match status" value="1"/>
</dbReference>
<keyword evidence="4" id="KW-1185">Reference proteome</keyword>
<dbReference type="EMBL" id="PRDG01000002">
    <property type="protein sequence ID" value="MBP2622997.1"/>
    <property type="molecule type" value="Genomic_DNA"/>
</dbReference>
<dbReference type="PANTHER" id="PTHR46825">
    <property type="entry name" value="D-ALANYL-D-ALANINE-CARBOXYPEPTIDASE/ENDOPEPTIDASE AMPH"/>
    <property type="match status" value="1"/>
</dbReference>
<evidence type="ECO:0000313" key="4">
    <source>
        <dbReference type="Proteomes" id="UP001519296"/>
    </source>
</evidence>
<feature type="transmembrane region" description="Helical" evidence="1">
    <location>
        <begin position="501"/>
        <end position="520"/>
    </location>
</feature>
<reference evidence="3 4" key="1">
    <citation type="submission" date="2018-02" db="EMBL/GenBank/DDBJ databases">
        <title>Draft genome sequence of Streptococcus oricebi CCUG 70868T type strain.</title>
        <authorList>
            <person name="Mendez V."/>
            <person name="Salva-Serra F."/>
            <person name="Jaen-Luchoro D."/>
            <person name="Gonzales-Siles L."/>
            <person name="Karlsson R."/>
            <person name="Engstrom-Jakobsson H."/>
            <person name="Busquets A."/>
            <person name="Gomila M."/>
            <person name="Pineiro-Iglesias B."/>
            <person name="Bennasar-Figueras A."/>
            <person name="Seeger M."/>
            <person name="Moore E."/>
        </authorList>
    </citation>
    <scope>NUCLEOTIDE SEQUENCE [LARGE SCALE GENOMIC DNA]</scope>
    <source>
        <strain evidence="3 4">CCUG 70868</strain>
    </source>
</reference>
<evidence type="ECO:0000259" key="2">
    <source>
        <dbReference type="Pfam" id="PF00144"/>
    </source>
</evidence>
<name>A0ABS5B2D0_9STRE</name>
<feature type="domain" description="Beta-lactamase-related" evidence="2">
    <location>
        <begin position="58"/>
        <end position="362"/>
    </location>
</feature>
<proteinExistence type="predicted"/>
<evidence type="ECO:0000313" key="3">
    <source>
        <dbReference type="EMBL" id="MBP2622997.1"/>
    </source>
</evidence>
<feature type="transmembrane region" description="Helical" evidence="1">
    <location>
        <begin position="458"/>
        <end position="480"/>
    </location>
</feature>
<dbReference type="RefSeq" id="WP_209627447.1">
    <property type="nucleotide sequence ID" value="NZ_PRDG01000002.1"/>
</dbReference>
<organism evidence="3 4">
    <name type="scientific">Streptococcus oricebi</name>
    <dbReference type="NCBI Taxonomy" id="1547447"/>
    <lineage>
        <taxon>Bacteria</taxon>
        <taxon>Bacillati</taxon>
        <taxon>Bacillota</taxon>
        <taxon>Bacilli</taxon>
        <taxon>Lactobacillales</taxon>
        <taxon>Streptococcaceae</taxon>
        <taxon>Streptococcus</taxon>
    </lineage>
</organism>